<reference evidence="1" key="1">
    <citation type="submission" date="2019-03" db="EMBL/GenBank/DDBJ databases">
        <title>Single cell metagenomics reveals metabolic interactions within the superorganism composed of flagellate Streblomastix strix and complex community of Bacteroidetes bacteria on its surface.</title>
        <authorList>
            <person name="Treitli S.C."/>
            <person name="Kolisko M."/>
            <person name="Husnik F."/>
            <person name="Keeling P."/>
            <person name="Hampl V."/>
        </authorList>
    </citation>
    <scope>NUCLEOTIDE SEQUENCE</scope>
    <source>
        <strain evidence="1">STM</strain>
    </source>
</reference>
<evidence type="ECO:0000313" key="1">
    <source>
        <dbReference type="EMBL" id="KAA6339742.1"/>
    </source>
</evidence>
<dbReference type="EMBL" id="SNRY01000511">
    <property type="protein sequence ID" value="KAA6339742.1"/>
    <property type="molecule type" value="Genomic_DNA"/>
</dbReference>
<name>A0A5J4S211_9ZZZZ</name>
<protein>
    <submittedName>
        <fullName evidence="1">Uncharacterized protein</fullName>
    </submittedName>
</protein>
<comment type="caution">
    <text evidence="1">The sequence shown here is derived from an EMBL/GenBank/DDBJ whole genome shotgun (WGS) entry which is preliminary data.</text>
</comment>
<organism evidence="1">
    <name type="scientific">termite gut metagenome</name>
    <dbReference type="NCBI Taxonomy" id="433724"/>
    <lineage>
        <taxon>unclassified sequences</taxon>
        <taxon>metagenomes</taxon>
        <taxon>organismal metagenomes</taxon>
    </lineage>
</organism>
<sequence>MTLKEAQKMYSDAVSTKVTHKPFSLTAKDLIQLAQHWNTPAKILFMRIGKSSSQVIFVKTSIRRRTTQSIIFTLKNYDNR</sequence>
<dbReference type="AlphaFoldDB" id="A0A5J4S211"/>
<proteinExistence type="predicted"/>
<accession>A0A5J4S211</accession>
<gene>
    <name evidence="1" type="ORF">EZS27_012340</name>
</gene>